<sequence length="119" mass="13333">GESREDGEGRWDKDKLPDSHKYEGSAQEPDFVVTLEMLERLQCRRVTSAWRTLGSAEGHIPGQGLYKVILRAAVCGLSCGGRLVSSVRIVKQRIGLHIQPSLFFTWQLVHGKLYDLPLS</sequence>
<feature type="non-terminal residue" evidence="2">
    <location>
        <position position="1"/>
    </location>
</feature>
<reference evidence="2" key="1">
    <citation type="thesis" date="2020" institute="ProQuest LLC" country="789 East Eisenhower Parkway, Ann Arbor, MI, USA">
        <title>Comparative Genomics and Chromosome Evolution.</title>
        <authorList>
            <person name="Mudd A.B."/>
        </authorList>
    </citation>
    <scope>NUCLEOTIDE SEQUENCE</scope>
    <source>
        <strain evidence="2">237g6f4</strain>
        <tissue evidence="2">Blood</tissue>
    </source>
</reference>
<feature type="compositionally biased region" description="Basic and acidic residues" evidence="1">
    <location>
        <begin position="1"/>
        <end position="23"/>
    </location>
</feature>
<dbReference type="EMBL" id="WNYA01078807">
    <property type="protein sequence ID" value="KAG8535092.1"/>
    <property type="molecule type" value="Genomic_DNA"/>
</dbReference>
<evidence type="ECO:0000313" key="3">
    <source>
        <dbReference type="Proteomes" id="UP000824782"/>
    </source>
</evidence>
<protein>
    <submittedName>
        <fullName evidence="2">Uncharacterized protein</fullName>
    </submittedName>
</protein>
<dbReference type="Proteomes" id="UP000824782">
    <property type="component" value="Unassembled WGS sequence"/>
</dbReference>
<evidence type="ECO:0000256" key="1">
    <source>
        <dbReference type="SAM" id="MobiDB-lite"/>
    </source>
</evidence>
<keyword evidence="3" id="KW-1185">Reference proteome</keyword>
<feature type="region of interest" description="Disordered" evidence="1">
    <location>
        <begin position="1"/>
        <end position="24"/>
    </location>
</feature>
<evidence type="ECO:0000313" key="2">
    <source>
        <dbReference type="EMBL" id="KAG8535092.1"/>
    </source>
</evidence>
<proteinExistence type="predicted"/>
<organism evidence="2 3">
    <name type="scientific">Engystomops pustulosus</name>
    <name type="common">Tungara frog</name>
    <name type="synonym">Physalaemus pustulosus</name>
    <dbReference type="NCBI Taxonomy" id="76066"/>
    <lineage>
        <taxon>Eukaryota</taxon>
        <taxon>Metazoa</taxon>
        <taxon>Chordata</taxon>
        <taxon>Craniata</taxon>
        <taxon>Vertebrata</taxon>
        <taxon>Euteleostomi</taxon>
        <taxon>Amphibia</taxon>
        <taxon>Batrachia</taxon>
        <taxon>Anura</taxon>
        <taxon>Neobatrachia</taxon>
        <taxon>Hyloidea</taxon>
        <taxon>Leptodactylidae</taxon>
        <taxon>Leiuperinae</taxon>
        <taxon>Engystomops</taxon>
    </lineage>
</organism>
<dbReference type="AlphaFoldDB" id="A0AAV6YD29"/>
<accession>A0AAV6YD29</accession>
<name>A0AAV6YD29_ENGPU</name>
<comment type="caution">
    <text evidence="2">The sequence shown here is derived from an EMBL/GenBank/DDBJ whole genome shotgun (WGS) entry which is preliminary data.</text>
</comment>
<gene>
    <name evidence="2" type="ORF">GDO81_029460</name>
</gene>